<proteinExistence type="inferred from homology"/>
<comment type="similarity">
    <text evidence="1 3">Belongs to the short-chain dehydrogenases/reductases (SDR) family.</text>
</comment>
<evidence type="ECO:0000256" key="1">
    <source>
        <dbReference type="ARBA" id="ARBA00006484"/>
    </source>
</evidence>
<name>A0A3S0VH87_9BACI</name>
<evidence type="ECO:0000313" key="4">
    <source>
        <dbReference type="EMBL" id="RUQ31989.1"/>
    </source>
</evidence>
<dbReference type="SUPFAM" id="SSF51735">
    <property type="entry name" value="NAD(P)-binding Rossmann-fold domains"/>
    <property type="match status" value="1"/>
</dbReference>
<comment type="caution">
    <text evidence="4">The sequence shown here is derived from an EMBL/GenBank/DDBJ whole genome shotgun (WGS) entry which is preliminary data.</text>
</comment>
<evidence type="ECO:0000313" key="5">
    <source>
        <dbReference type="Proteomes" id="UP000267430"/>
    </source>
</evidence>
<accession>A0A3S0VH87</accession>
<dbReference type="InterPro" id="IPR002347">
    <property type="entry name" value="SDR_fam"/>
</dbReference>
<organism evidence="4 5">
    <name type="scientific">Peribacillus cavernae</name>
    <dbReference type="NCBI Taxonomy" id="1674310"/>
    <lineage>
        <taxon>Bacteria</taxon>
        <taxon>Bacillati</taxon>
        <taxon>Bacillota</taxon>
        <taxon>Bacilli</taxon>
        <taxon>Bacillales</taxon>
        <taxon>Bacillaceae</taxon>
        <taxon>Peribacillus</taxon>
    </lineage>
</organism>
<keyword evidence="5" id="KW-1185">Reference proteome</keyword>
<protein>
    <submittedName>
        <fullName evidence="4">SDR family oxidoreductase</fullName>
    </submittedName>
</protein>
<dbReference type="Gene3D" id="3.40.50.720">
    <property type="entry name" value="NAD(P)-binding Rossmann-like Domain"/>
    <property type="match status" value="1"/>
</dbReference>
<dbReference type="InterPro" id="IPR036291">
    <property type="entry name" value="NAD(P)-bd_dom_sf"/>
</dbReference>
<dbReference type="PRINTS" id="PR00080">
    <property type="entry name" value="SDRFAMILY"/>
</dbReference>
<gene>
    <name evidence="4" type="ORF">ELQ35_03200</name>
</gene>
<dbReference type="PANTHER" id="PTHR43976:SF16">
    <property type="entry name" value="SHORT-CHAIN DEHYDROGENASE_REDUCTASE FAMILY PROTEIN"/>
    <property type="match status" value="1"/>
</dbReference>
<sequence>MKTVLITGTSKGIGKAAATFFANKGWNVIATMRSPEKETILTNYENILVTKLDVENRESIENAIAQGIKRFGNIDVIVNNAGYGAFGIFEAAAEEQIHRQFEVNVFGMMRVIKEVLPHFRARRSGTIINITSQGGRITFPSYSLYHATKFAVNGFSEALTFELAPFNIRVKVVEPGATVTEFARGSMDFLQDKTLQEYNHYEELVREGYENMYKEPQSLSSPDIIAKVIYKAATDNTNQLRYPAGQDAEKFLLKEKKVLSDEEFVNKMAQRFSITL</sequence>
<dbReference type="CDD" id="cd05374">
    <property type="entry name" value="17beta-HSD-like_SDR_c"/>
    <property type="match status" value="1"/>
</dbReference>
<dbReference type="PRINTS" id="PR00081">
    <property type="entry name" value="GDHRDH"/>
</dbReference>
<dbReference type="Proteomes" id="UP000267430">
    <property type="component" value="Unassembled WGS sequence"/>
</dbReference>
<keyword evidence="2" id="KW-0560">Oxidoreductase</keyword>
<dbReference type="Pfam" id="PF00106">
    <property type="entry name" value="adh_short"/>
    <property type="match status" value="1"/>
</dbReference>
<dbReference type="InterPro" id="IPR051911">
    <property type="entry name" value="SDR_oxidoreductase"/>
</dbReference>
<dbReference type="RefSeq" id="WP_126863389.1">
    <property type="nucleotide sequence ID" value="NZ_JAUSTX010000016.1"/>
</dbReference>
<evidence type="ECO:0000256" key="3">
    <source>
        <dbReference type="RuleBase" id="RU000363"/>
    </source>
</evidence>
<dbReference type="EMBL" id="RYZZ01000004">
    <property type="protein sequence ID" value="RUQ31989.1"/>
    <property type="molecule type" value="Genomic_DNA"/>
</dbReference>
<dbReference type="GO" id="GO:0016491">
    <property type="term" value="F:oxidoreductase activity"/>
    <property type="evidence" value="ECO:0007669"/>
    <property type="project" value="UniProtKB-KW"/>
</dbReference>
<evidence type="ECO:0000256" key="2">
    <source>
        <dbReference type="ARBA" id="ARBA00023002"/>
    </source>
</evidence>
<reference evidence="4 5" key="1">
    <citation type="submission" date="2018-12" db="EMBL/GenBank/DDBJ databases">
        <title>Bacillus chawlae sp. nov., Bacillus glennii sp. nov., and Bacillus saganii sp. nov. Isolated from the Vehicle Assembly Building at Kennedy Space Center where the Viking Spacecraft were Assembled.</title>
        <authorList>
            <person name="Seuylemezian A."/>
            <person name="Vaishampayan P."/>
        </authorList>
    </citation>
    <scope>NUCLEOTIDE SEQUENCE [LARGE SCALE GENOMIC DNA]</scope>
    <source>
        <strain evidence="4 5">L5</strain>
    </source>
</reference>
<dbReference type="OrthoDB" id="9775296at2"/>
<dbReference type="AlphaFoldDB" id="A0A3S0VH87"/>
<dbReference type="PANTHER" id="PTHR43976">
    <property type="entry name" value="SHORT CHAIN DEHYDROGENASE"/>
    <property type="match status" value="1"/>
</dbReference>